<proteinExistence type="predicted"/>
<dbReference type="PANTHER" id="PTHR10516:SF443">
    <property type="entry name" value="FK506-BINDING PROTEIN 59-RELATED"/>
    <property type="match status" value="1"/>
</dbReference>
<dbReference type="SUPFAM" id="SSF54534">
    <property type="entry name" value="FKBP-like"/>
    <property type="match status" value="2"/>
</dbReference>
<dbReference type="InterPro" id="IPR050689">
    <property type="entry name" value="FKBP-type_PPIase"/>
</dbReference>
<evidence type="ECO:0000256" key="4">
    <source>
        <dbReference type="ARBA" id="ARBA00023235"/>
    </source>
</evidence>
<name>A0A022QHF9_ERYGU</name>
<dbReference type="Proteomes" id="UP000030748">
    <property type="component" value="Unassembled WGS sequence"/>
</dbReference>
<dbReference type="Pfam" id="PF00254">
    <property type="entry name" value="FKBP_C"/>
    <property type="match status" value="1"/>
</dbReference>
<organism evidence="7 8">
    <name type="scientific">Erythranthe guttata</name>
    <name type="common">Yellow monkey flower</name>
    <name type="synonym">Mimulus guttatus</name>
    <dbReference type="NCBI Taxonomy" id="4155"/>
    <lineage>
        <taxon>Eukaryota</taxon>
        <taxon>Viridiplantae</taxon>
        <taxon>Streptophyta</taxon>
        <taxon>Embryophyta</taxon>
        <taxon>Tracheophyta</taxon>
        <taxon>Spermatophyta</taxon>
        <taxon>Magnoliopsida</taxon>
        <taxon>eudicotyledons</taxon>
        <taxon>Gunneridae</taxon>
        <taxon>Pentapetalae</taxon>
        <taxon>asterids</taxon>
        <taxon>lamiids</taxon>
        <taxon>Lamiales</taxon>
        <taxon>Phrymaceae</taxon>
        <taxon>Erythranthe</taxon>
    </lineage>
</organism>
<accession>A0A022QHF9</accession>
<evidence type="ECO:0000313" key="7">
    <source>
        <dbReference type="EMBL" id="EYU26718.1"/>
    </source>
</evidence>
<dbReference type="Gene3D" id="3.10.50.40">
    <property type="match status" value="2"/>
</dbReference>
<feature type="domain" description="PPIase FKBP-type" evidence="6">
    <location>
        <begin position="17"/>
        <end position="65"/>
    </location>
</feature>
<evidence type="ECO:0000259" key="6">
    <source>
        <dbReference type="Pfam" id="PF00254"/>
    </source>
</evidence>
<dbReference type="InterPro" id="IPR046357">
    <property type="entry name" value="PPIase_dom_sf"/>
</dbReference>
<protein>
    <recommendedName>
        <fullName evidence="2">peptidylprolyl isomerase</fullName>
        <ecNumber evidence="2">5.2.1.8</ecNumber>
    </recommendedName>
    <alternativeName>
        <fullName evidence="5">Rotamase</fullName>
    </alternativeName>
</protein>
<dbReference type="AlphaFoldDB" id="A0A022QHF9"/>
<evidence type="ECO:0000256" key="3">
    <source>
        <dbReference type="ARBA" id="ARBA00023110"/>
    </source>
</evidence>
<keyword evidence="3" id="KW-0697">Rotamase</keyword>
<comment type="catalytic activity">
    <reaction evidence="1">
        <text>[protein]-peptidylproline (omega=180) = [protein]-peptidylproline (omega=0)</text>
        <dbReference type="Rhea" id="RHEA:16237"/>
        <dbReference type="Rhea" id="RHEA-COMP:10747"/>
        <dbReference type="Rhea" id="RHEA-COMP:10748"/>
        <dbReference type="ChEBI" id="CHEBI:83833"/>
        <dbReference type="ChEBI" id="CHEBI:83834"/>
        <dbReference type="EC" id="5.2.1.8"/>
    </reaction>
</comment>
<gene>
    <name evidence="7" type="ORF">MIMGU_mgv11b015297mg</name>
</gene>
<sequence>MRLFNPTVFEFAMIENAEGQVIQGLDEGIKTMEEEGALFTIPACLAYGESAVLPTMNTLSYHVILLSWVSLKDICKDGGILKKILKQGESWETPRDHHEVFVEFEAKLEDGIVVSKSDGVGFTVNEDGFGEKGKRAYGGDGAVPPNATLHINLKLVSWKRDNKELEEVFQLVDSFVRLFSEDVSEQK</sequence>
<reference evidence="7 8" key="1">
    <citation type="journal article" date="2013" name="Proc. Natl. Acad. Sci. U.S.A.">
        <title>Fine-scale variation in meiotic recombination in Mimulus inferred from population shotgun sequencing.</title>
        <authorList>
            <person name="Hellsten U."/>
            <person name="Wright K.M."/>
            <person name="Jenkins J."/>
            <person name="Shu S."/>
            <person name="Yuan Y."/>
            <person name="Wessler S.R."/>
            <person name="Schmutz J."/>
            <person name="Willis J.H."/>
            <person name="Rokhsar D.S."/>
        </authorList>
    </citation>
    <scope>NUCLEOTIDE SEQUENCE [LARGE SCALE GENOMIC DNA]</scope>
    <source>
        <strain evidence="8">cv. DUN x IM62</strain>
    </source>
</reference>
<evidence type="ECO:0000256" key="2">
    <source>
        <dbReference type="ARBA" id="ARBA00013194"/>
    </source>
</evidence>
<dbReference type="eggNOG" id="KOG0543">
    <property type="taxonomic scope" value="Eukaryota"/>
</dbReference>
<evidence type="ECO:0000256" key="5">
    <source>
        <dbReference type="ARBA" id="ARBA00029569"/>
    </source>
</evidence>
<dbReference type="STRING" id="4155.A0A022QHF9"/>
<dbReference type="PhylomeDB" id="A0A022QHF9"/>
<evidence type="ECO:0000256" key="1">
    <source>
        <dbReference type="ARBA" id="ARBA00000971"/>
    </source>
</evidence>
<keyword evidence="4" id="KW-0413">Isomerase</keyword>
<dbReference type="InterPro" id="IPR001179">
    <property type="entry name" value="PPIase_FKBP_dom"/>
</dbReference>
<dbReference type="EC" id="5.2.1.8" evidence="2"/>
<keyword evidence="8" id="KW-1185">Reference proteome</keyword>
<dbReference type="EMBL" id="KI631651">
    <property type="protein sequence ID" value="EYU26718.1"/>
    <property type="molecule type" value="Genomic_DNA"/>
</dbReference>
<evidence type="ECO:0000313" key="8">
    <source>
        <dbReference type="Proteomes" id="UP000030748"/>
    </source>
</evidence>
<dbReference type="PANTHER" id="PTHR10516">
    <property type="entry name" value="PEPTIDYL-PROLYL CIS-TRANS ISOMERASE"/>
    <property type="match status" value="1"/>
</dbReference>
<dbReference type="GO" id="GO:0003755">
    <property type="term" value="F:peptidyl-prolyl cis-trans isomerase activity"/>
    <property type="evidence" value="ECO:0007669"/>
    <property type="project" value="UniProtKB-KW"/>
</dbReference>